<sequence>MIQIADIKTATTTMSLHTDKTHTPRYTTNNSQRRRSTISHSFYLLLTLILTFFHNIHAAGITALGTVIDPTFCYNSIATADANNDGKLTPAEYVTFMQYYSIHDASYPVFASVNEFAKLPLQAIISFHGLTCDCESDGAATFVTLTSCCGFSDPHIRTDGTRVGVDVPTIEQQVYLFGVCSELADVIDAVVTFPPSSSPAPSSSPSLTPSMESEEPSLVPSLEPSVQPSSAPSVEPIKINHSFLAGVVGVGEAYENADILAGDDSTPAGKLKGDVEIAFEGLMNVDILPNLGGRRLRRLELAFQQNEVNAVTDADCPSDAPGGAFCYQITTEIRVSFTDEDKDAVGSNLESDVEDAVASGGLTKHFPEGSAITYTGSANEEAGRGPNETVGSRSGVSSDDGLSVPLVLGIAGGSLAAICAAAGGLFISRRNRMEKQEDVLPFSSPRVQDGSSRGSPVGARLGASSPNYGGNIGAKASIRGFGAFIDEDDFESDTSPDVEEEEVITRSPVGSARRPPLAPGGGSRSSRTASSHGGRSRSPDPYYNPADRSIISVDSSSNAGSSGWSSSAGLSSLNTQSVDSMDFGDRRVSTLAAIGVASGVTSRMKSSPPHGQPYMHQQQQRNVNASGRNVSRPSNPNFFPAVHDGNSTIESDTFSAGSNPLVDNKTMERGSVPNLPQVTRNDLDSAIEAGDWAAVGATAALLASASDTASYKSSNSQFTRSTLGSRASNVSSFDAARAAELDHLVDAGDWEGVVLAAAKFEASSDRDNETAGSKSVGSGVYSARSAITDRSRDTTATGSVGASSAYSTGLSTSVSESPSKAQKRAEIRTEVEALVRRVVPDEIDNVDEMMHQFHGREEELVETLRTMQERSIAQRARAAVHRTAKREARRARSENMPPLHMAPGVPHADRSVDVSLGSMSSNGNYRMGMSAGAAGAANDNTGVHTYGMSRDMEERDQNQQSLKRVRSSSPQDVFDENSVGVTDENPSDVFDENTMDTTSGPSSAPFAANGGSHASPHISEEQSKSQKYSSSITSKSGSRTALELAIEAGDWEAVGEAAAMMSDASVTTITTTEIRDMADSSDFESVQSLINSRKDVNSNRAAVLDKLIDSGDWTGVVAAASQFSDKDKVGPSSPSRGSSPGTITTASKDTGSSEEQKERANGNNGSFQVYQPKRANLEIVHELDASDKKWKTQSSFESFKPIEEKIDENSSAGSDSIVIKQDQALKEEQDALAQAELWLKIAEQSKQGGGTGKSYLVLFVICCCLNNRRSHAMILTIDISLVVFPPIEAKGASDAADWAISRSLSALHSAEQKGELSGRKGIGPMSSAASQVSVGSSKCDKSV</sequence>
<evidence type="ECO:0000256" key="2">
    <source>
        <dbReference type="SAM" id="Phobius"/>
    </source>
</evidence>
<feature type="region of interest" description="Disordered" evidence="1">
    <location>
        <begin position="887"/>
        <end position="908"/>
    </location>
</feature>
<feature type="region of interest" description="Disordered" evidence="1">
    <location>
        <begin position="487"/>
        <end position="571"/>
    </location>
</feature>
<feature type="region of interest" description="Disordered" evidence="1">
    <location>
        <begin position="952"/>
        <end position="1036"/>
    </location>
</feature>
<organism evidence="4">
    <name type="scientific">Ditylum brightwellii</name>
    <dbReference type="NCBI Taxonomy" id="49249"/>
    <lineage>
        <taxon>Eukaryota</taxon>
        <taxon>Sar</taxon>
        <taxon>Stramenopiles</taxon>
        <taxon>Ochrophyta</taxon>
        <taxon>Bacillariophyta</taxon>
        <taxon>Mediophyceae</taxon>
        <taxon>Lithodesmiophycidae</taxon>
        <taxon>Lithodesmiales</taxon>
        <taxon>Lithodesmiaceae</taxon>
        <taxon>Ditylum</taxon>
    </lineage>
</organism>
<dbReference type="InterPro" id="IPR002048">
    <property type="entry name" value="EF_hand_dom"/>
</dbReference>
<feature type="region of interest" description="Disordered" evidence="1">
    <location>
        <begin position="762"/>
        <end position="824"/>
    </location>
</feature>
<feature type="compositionally biased region" description="Polar residues" evidence="1">
    <location>
        <begin position="958"/>
        <end position="971"/>
    </location>
</feature>
<dbReference type="EMBL" id="HBNS01016886">
    <property type="protein sequence ID" value="CAE4604530.1"/>
    <property type="molecule type" value="Transcribed_RNA"/>
</dbReference>
<feature type="compositionally biased region" description="Polar residues" evidence="1">
    <location>
        <begin position="794"/>
        <end position="820"/>
    </location>
</feature>
<reference evidence="4" key="1">
    <citation type="submission" date="2021-01" db="EMBL/GenBank/DDBJ databases">
        <authorList>
            <person name="Corre E."/>
            <person name="Pelletier E."/>
            <person name="Niang G."/>
            <person name="Scheremetjew M."/>
            <person name="Finn R."/>
            <person name="Kale V."/>
            <person name="Holt S."/>
            <person name="Cochrane G."/>
            <person name="Meng A."/>
            <person name="Brown T."/>
            <person name="Cohen L."/>
        </authorList>
    </citation>
    <scope>NUCLEOTIDE SEQUENCE</scope>
    <source>
        <strain evidence="4">GSO104</strain>
    </source>
</reference>
<feature type="region of interest" description="Disordered" evidence="1">
    <location>
        <begin position="195"/>
        <end position="232"/>
    </location>
</feature>
<keyword evidence="2" id="KW-0472">Membrane</keyword>
<name>A0A7S4R8T1_9STRA</name>
<keyword evidence="2" id="KW-1133">Transmembrane helix</keyword>
<feature type="compositionally biased region" description="Low complexity" evidence="1">
    <location>
        <begin position="199"/>
        <end position="230"/>
    </location>
</feature>
<feature type="transmembrane region" description="Helical" evidence="2">
    <location>
        <begin position="42"/>
        <end position="68"/>
    </location>
</feature>
<dbReference type="GO" id="GO:0005509">
    <property type="term" value="F:calcium ion binding"/>
    <property type="evidence" value="ECO:0007669"/>
    <property type="project" value="InterPro"/>
</dbReference>
<feature type="domain" description="EF-hand" evidence="3">
    <location>
        <begin position="68"/>
        <end position="103"/>
    </location>
</feature>
<protein>
    <recommendedName>
        <fullName evidence="3">EF-hand domain-containing protein</fullName>
    </recommendedName>
</protein>
<dbReference type="PROSITE" id="PS00018">
    <property type="entry name" value="EF_HAND_1"/>
    <property type="match status" value="1"/>
</dbReference>
<feature type="region of interest" description="Disordered" evidence="1">
    <location>
        <begin position="440"/>
        <end position="469"/>
    </location>
</feature>
<keyword evidence="2" id="KW-0812">Transmembrane</keyword>
<accession>A0A7S4R8T1</accession>
<feature type="compositionally biased region" description="Low complexity" evidence="1">
    <location>
        <begin position="1326"/>
        <end position="1337"/>
    </location>
</feature>
<feature type="compositionally biased region" description="Low complexity" evidence="1">
    <location>
        <begin position="524"/>
        <end position="533"/>
    </location>
</feature>
<evidence type="ECO:0000259" key="3">
    <source>
        <dbReference type="PROSITE" id="PS50222"/>
    </source>
</evidence>
<gene>
    <name evidence="4" type="ORF">DBRI00130_LOCUS13500</name>
</gene>
<feature type="compositionally biased region" description="Low complexity" evidence="1">
    <location>
        <begin position="1130"/>
        <end position="1141"/>
    </location>
</feature>
<feature type="region of interest" description="Disordered" evidence="1">
    <location>
        <begin position="1123"/>
        <end position="1168"/>
    </location>
</feature>
<feature type="compositionally biased region" description="Polar residues" evidence="1">
    <location>
        <begin position="445"/>
        <end position="454"/>
    </location>
</feature>
<feature type="compositionally biased region" description="Low complexity" evidence="1">
    <location>
        <begin position="549"/>
        <end position="571"/>
    </location>
</feature>
<dbReference type="PROSITE" id="PS50222">
    <property type="entry name" value="EF_HAND_2"/>
    <property type="match status" value="1"/>
</dbReference>
<feature type="compositionally biased region" description="Low complexity" evidence="1">
    <location>
        <begin position="1025"/>
        <end position="1036"/>
    </location>
</feature>
<feature type="region of interest" description="Disordered" evidence="1">
    <location>
        <begin position="1311"/>
        <end position="1343"/>
    </location>
</feature>
<feature type="region of interest" description="Disordered" evidence="1">
    <location>
        <begin position="376"/>
        <end position="396"/>
    </location>
</feature>
<dbReference type="InterPro" id="IPR018247">
    <property type="entry name" value="EF_Hand_1_Ca_BS"/>
</dbReference>
<evidence type="ECO:0000313" key="4">
    <source>
        <dbReference type="EMBL" id="CAE4604530.1"/>
    </source>
</evidence>
<feature type="compositionally biased region" description="Acidic residues" evidence="1">
    <location>
        <begin position="985"/>
        <end position="994"/>
    </location>
</feature>
<feature type="compositionally biased region" description="Acidic residues" evidence="1">
    <location>
        <begin position="487"/>
        <end position="502"/>
    </location>
</feature>
<proteinExistence type="predicted"/>
<evidence type="ECO:0000256" key="1">
    <source>
        <dbReference type="SAM" id="MobiDB-lite"/>
    </source>
</evidence>